<dbReference type="KEGG" id="tpal:117645639"/>
<dbReference type="PANTHER" id="PTHR28668:SF1">
    <property type="entry name" value="TRANSMEMBRANE PROTEIN 234"/>
    <property type="match status" value="1"/>
</dbReference>
<evidence type="ECO:0000256" key="4">
    <source>
        <dbReference type="ARBA" id="ARBA00022989"/>
    </source>
</evidence>
<comment type="subcellular location">
    <subcellularLocation>
        <location evidence="1">Membrane</location>
        <topology evidence="1">Multi-pass membrane protein</topology>
    </subcellularLocation>
</comment>
<dbReference type="FunCoup" id="A0A6P8YX02">
    <property type="interactions" value="19"/>
</dbReference>
<dbReference type="PANTHER" id="PTHR28668">
    <property type="entry name" value="TRANSMEMBRANE PROTEIN 234"/>
    <property type="match status" value="1"/>
</dbReference>
<dbReference type="GeneID" id="117645639"/>
<keyword evidence="7" id="KW-1185">Reference proteome</keyword>
<protein>
    <submittedName>
        <fullName evidence="8">Transmembrane protein 234 homolog</fullName>
    </submittedName>
</protein>
<dbReference type="AlphaFoldDB" id="A0A6P8YX02"/>
<organism evidence="8">
    <name type="scientific">Thrips palmi</name>
    <name type="common">Melon thrips</name>
    <dbReference type="NCBI Taxonomy" id="161013"/>
    <lineage>
        <taxon>Eukaryota</taxon>
        <taxon>Metazoa</taxon>
        <taxon>Ecdysozoa</taxon>
        <taxon>Arthropoda</taxon>
        <taxon>Hexapoda</taxon>
        <taxon>Insecta</taxon>
        <taxon>Pterygota</taxon>
        <taxon>Neoptera</taxon>
        <taxon>Paraneoptera</taxon>
        <taxon>Thysanoptera</taxon>
        <taxon>Terebrantia</taxon>
        <taxon>Thripoidea</taxon>
        <taxon>Thripidae</taxon>
        <taxon>Thrips</taxon>
    </lineage>
</organism>
<gene>
    <name evidence="8" type="primary">LOC117645639</name>
</gene>
<evidence type="ECO:0000313" key="7">
    <source>
        <dbReference type="Proteomes" id="UP000515158"/>
    </source>
</evidence>
<evidence type="ECO:0000313" key="8">
    <source>
        <dbReference type="RefSeq" id="XP_034241801.1"/>
    </source>
</evidence>
<dbReference type="InParanoid" id="A0A6P8YX02"/>
<dbReference type="Proteomes" id="UP000515158">
    <property type="component" value="Unplaced"/>
</dbReference>
<dbReference type="RefSeq" id="XP_034241801.1">
    <property type="nucleotide sequence ID" value="XM_034385910.1"/>
</dbReference>
<dbReference type="SUPFAM" id="SSF103481">
    <property type="entry name" value="Multidrug resistance efflux transporter EmrE"/>
    <property type="match status" value="1"/>
</dbReference>
<reference evidence="8" key="1">
    <citation type="submission" date="2025-08" db="UniProtKB">
        <authorList>
            <consortium name="RefSeq"/>
        </authorList>
    </citation>
    <scope>IDENTIFICATION</scope>
    <source>
        <tissue evidence="8">Total insect</tissue>
    </source>
</reference>
<keyword evidence="4 6" id="KW-1133">Transmembrane helix</keyword>
<dbReference type="Gene3D" id="1.10.3730.20">
    <property type="match status" value="1"/>
</dbReference>
<proteinExistence type="inferred from homology"/>
<dbReference type="InterPro" id="IPR037185">
    <property type="entry name" value="EmrE-like"/>
</dbReference>
<feature type="transmembrane region" description="Helical" evidence="6">
    <location>
        <begin position="109"/>
        <end position="127"/>
    </location>
</feature>
<sequence>MSANLESLLWLTVVGILWGGTNPFIKKGAKGMERVEGSNIITRFFKEIYFLLTNWRYMVPFILNQSGSVVYFLTLQNTEMSLAVPISNSLTFVFTAISGWFVGEGKPNSRMLTGMFLVLSGISLCLFDKTVNIVSDY</sequence>
<feature type="transmembrane region" description="Helical" evidence="6">
    <location>
        <begin position="82"/>
        <end position="103"/>
    </location>
</feature>
<keyword evidence="5 6" id="KW-0472">Membrane</keyword>
<evidence type="ECO:0000256" key="2">
    <source>
        <dbReference type="ARBA" id="ARBA00005977"/>
    </source>
</evidence>
<comment type="similarity">
    <text evidence="2">Belongs to the TMEM234 family.</text>
</comment>
<feature type="transmembrane region" description="Helical" evidence="6">
    <location>
        <begin position="7"/>
        <end position="25"/>
    </location>
</feature>
<dbReference type="InterPro" id="IPR018908">
    <property type="entry name" value="TMEM234"/>
</dbReference>
<evidence type="ECO:0000256" key="6">
    <source>
        <dbReference type="SAM" id="Phobius"/>
    </source>
</evidence>
<dbReference type="OrthoDB" id="43458at2759"/>
<keyword evidence="3 6" id="KW-0812">Transmembrane</keyword>
<dbReference type="GO" id="GO:0016020">
    <property type="term" value="C:membrane"/>
    <property type="evidence" value="ECO:0007669"/>
    <property type="project" value="UniProtKB-SubCell"/>
</dbReference>
<evidence type="ECO:0000256" key="5">
    <source>
        <dbReference type="ARBA" id="ARBA00023136"/>
    </source>
</evidence>
<evidence type="ECO:0000256" key="1">
    <source>
        <dbReference type="ARBA" id="ARBA00004141"/>
    </source>
</evidence>
<evidence type="ECO:0000256" key="3">
    <source>
        <dbReference type="ARBA" id="ARBA00022692"/>
    </source>
</evidence>
<accession>A0A6P8YX02</accession>
<dbReference type="Pfam" id="PF10639">
    <property type="entry name" value="TMEM234"/>
    <property type="match status" value="1"/>
</dbReference>
<name>A0A6P8YX02_THRPL</name>
<feature type="transmembrane region" description="Helical" evidence="6">
    <location>
        <begin position="55"/>
        <end position="75"/>
    </location>
</feature>